<keyword evidence="3" id="KW-1185">Reference proteome</keyword>
<name>A0AAD4BYI1_BOLED</name>
<feature type="region of interest" description="Disordered" evidence="1">
    <location>
        <begin position="118"/>
        <end position="154"/>
    </location>
</feature>
<proteinExistence type="predicted"/>
<reference evidence="2" key="2">
    <citation type="journal article" date="2020" name="Nat. Commun.">
        <title>Large-scale genome sequencing of mycorrhizal fungi provides insights into the early evolution of symbiotic traits.</title>
        <authorList>
            <person name="Miyauchi S."/>
            <person name="Kiss E."/>
            <person name="Kuo A."/>
            <person name="Drula E."/>
            <person name="Kohler A."/>
            <person name="Sanchez-Garcia M."/>
            <person name="Morin E."/>
            <person name="Andreopoulos B."/>
            <person name="Barry K.W."/>
            <person name="Bonito G."/>
            <person name="Buee M."/>
            <person name="Carver A."/>
            <person name="Chen C."/>
            <person name="Cichocki N."/>
            <person name="Clum A."/>
            <person name="Culley D."/>
            <person name="Crous P.W."/>
            <person name="Fauchery L."/>
            <person name="Girlanda M."/>
            <person name="Hayes R.D."/>
            <person name="Keri Z."/>
            <person name="LaButti K."/>
            <person name="Lipzen A."/>
            <person name="Lombard V."/>
            <person name="Magnuson J."/>
            <person name="Maillard F."/>
            <person name="Murat C."/>
            <person name="Nolan M."/>
            <person name="Ohm R.A."/>
            <person name="Pangilinan J."/>
            <person name="Pereira M.F."/>
            <person name="Perotto S."/>
            <person name="Peter M."/>
            <person name="Pfister S."/>
            <person name="Riley R."/>
            <person name="Sitrit Y."/>
            <person name="Stielow J.B."/>
            <person name="Szollosi G."/>
            <person name="Zifcakova L."/>
            <person name="Stursova M."/>
            <person name="Spatafora J.W."/>
            <person name="Tedersoo L."/>
            <person name="Vaario L.M."/>
            <person name="Yamada A."/>
            <person name="Yan M."/>
            <person name="Wang P."/>
            <person name="Xu J."/>
            <person name="Bruns T."/>
            <person name="Baldrian P."/>
            <person name="Vilgalys R."/>
            <person name="Dunand C."/>
            <person name="Henrissat B."/>
            <person name="Grigoriev I.V."/>
            <person name="Hibbett D."/>
            <person name="Nagy L.G."/>
            <person name="Martin F.M."/>
        </authorList>
    </citation>
    <scope>NUCLEOTIDE SEQUENCE</scope>
    <source>
        <strain evidence="2">BED1</strain>
    </source>
</reference>
<dbReference type="Proteomes" id="UP001194468">
    <property type="component" value="Unassembled WGS sequence"/>
</dbReference>
<reference evidence="2" key="1">
    <citation type="submission" date="2019-10" db="EMBL/GenBank/DDBJ databases">
        <authorList>
            <consortium name="DOE Joint Genome Institute"/>
            <person name="Kuo A."/>
            <person name="Miyauchi S."/>
            <person name="Kiss E."/>
            <person name="Drula E."/>
            <person name="Kohler A."/>
            <person name="Sanchez-Garcia M."/>
            <person name="Andreopoulos B."/>
            <person name="Barry K.W."/>
            <person name="Bonito G."/>
            <person name="Buee M."/>
            <person name="Carver A."/>
            <person name="Chen C."/>
            <person name="Cichocki N."/>
            <person name="Clum A."/>
            <person name="Culley D."/>
            <person name="Crous P.W."/>
            <person name="Fauchery L."/>
            <person name="Girlanda M."/>
            <person name="Hayes R."/>
            <person name="Keri Z."/>
            <person name="LaButti K."/>
            <person name="Lipzen A."/>
            <person name="Lombard V."/>
            <person name="Magnuson J."/>
            <person name="Maillard F."/>
            <person name="Morin E."/>
            <person name="Murat C."/>
            <person name="Nolan M."/>
            <person name="Ohm R."/>
            <person name="Pangilinan J."/>
            <person name="Pereira M."/>
            <person name="Perotto S."/>
            <person name="Peter M."/>
            <person name="Riley R."/>
            <person name="Sitrit Y."/>
            <person name="Stielow B."/>
            <person name="Szollosi G."/>
            <person name="Zifcakova L."/>
            <person name="Stursova M."/>
            <person name="Spatafora J.W."/>
            <person name="Tedersoo L."/>
            <person name="Vaario L.-M."/>
            <person name="Yamada A."/>
            <person name="Yan M."/>
            <person name="Wang P."/>
            <person name="Xu J."/>
            <person name="Bruns T."/>
            <person name="Baldrian P."/>
            <person name="Vilgalys R."/>
            <person name="Henrissat B."/>
            <person name="Grigoriev I.V."/>
            <person name="Hibbett D."/>
            <person name="Nagy L.G."/>
            <person name="Martin F.M."/>
        </authorList>
    </citation>
    <scope>NUCLEOTIDE SEQUENCE</scope>
    <source>
        <strain evidence="2">BED1</strain>
    </source>
</reference>
<evidence type="ECO:0000313" key="2">
    <source>
        <dbReference type="EMBL" id="KAF8442883.1"/>
    </source>
</evidence>
<feature type="region of interest" description="Disordered" evidence="1">
    <location>
        <begin position="302"/>
        <end position="336"/>
    </location>
</feature>
<dbReference type="InterPro" id="IPR029071">
    <property type="entry name" value="Ubiquitin-like_domsf"/>
</dbReference>
<evidence type="ECO:0000256" key="1">
    <source>
        <dbReference type="SAM" id="MobiDB-lite"/>
    </source>
</evidence>
<evidence type="ECO:0000313" key="3">
    <source>
        <dbReference type="Proteomes" id="UP001194468"/>
    </source>
</evidence>
<dbReference type="SUPFAM" id="SSF54236">
    <property type="entry name" value="Ubiquitin-like"/>
    <property type="match status" value="1"/>
</dbReference>
<sequence>MAQPARPRPRPRLVSKQPVVSGETQVANTVNDEDDLFRRNRGRTAQHWRQLEQSAAKAVPFTISDDDWDPGDREGTSSPKPRKKKWPVKQNDRPCWQGTDVARILSSDNEDDDIQINEHATKNATGNTSPNKRKRERSRSKSITPPPKLTAHQRANVMNLVRQALAYQPRPPSPTLPLDDSTDTIDLDPELAKIAEAVRQRVKHTHIDPEHAGGPESVNIKVRWRPHPLNPSAQEQCWTFTVGRHDTFRELFDEVADLAGVMADQLVISHDHRRVFASGTPQSLRIWAEGDMEACDKHTAEYIRESKRLPSPSRRASTPRRSPSTVPQSDVESDSGSIGDTIKLVLRSAATKDKTFPLTVRSTTTSGAIVKAFLKAAGLPDNYSCVASTSGAGKKLAPFPQLMVDGDKMDSEAEIGDADLEDGDLVEIVGL</sequence>
<feature type="region of interest" description="Disordered" evidence="1">
    <location>
        <begin position="1"/>
        <end position="98"/>
    </location>
</feature>
<comment type="caution">
    <text evidence="2">The sequence shown here is derived from an EMBL/GenBank/DDBJ whole genome shotgun (WGS) entry which is preliminary data.</text>
</comment>
<gene>
    <name evidence="2" type="ORF">L210DRAFT_3759284</name>
</gene>
<evidence type="ECO:0008006" key="4">
    <source>
        <dbReference type="Google" id="ProtNLM"/>
    </source>
</evidence>
<organism evidence="2 3">
    <name type="scientific">Boletus edulis BED1</name>
    <dbReference type="NCBI Taxonomy" id="1328754"/>
    <lineage>
        <taxon>Eukaryota</taxon>
        <taxon>Fungi</taxon>
        <taxon>Dikarya</taxon>
        <taxon>Basidiomycota</taxon>
        <taxon>Agaricomycotina</taxon>
        <taxon>Agaricomycetes</taxon>
        <taxon>Agaricomycetidae</taxon>
        <taxon>Boletales</taxon>
        <taxon>Boletineae</taxon>
        <taxon>Boletaceae</taxon>
        <taxon>Boletoideae</taxon>
        <taxon>Boletus</taxon>
    </lineage>
</organism>
<dbReference type="EMBL" id="WHUW01000008">
    <property type="protein sequence ID" value="KAF8442883.1"/>
    <property type="molecule type" value="Genomic_DNA"/>
</dbReference>
<accession>A0AAD4BYI1</accession>
<dbReference type="AlphaFoldDB" id="A0AAD4BYI1"/>
<feature type="compositionally biased region" description="Low complexity" evidence="1">
    <location>
        <begin position="309"/>
        <end position="327"/>
    </location>
</feature>
<feature type="compositionally biased region" description="Basic residues" evidence="1">
    <location>
        <begin position="131"/>
        <end position="140"/>
    </location>
</feature>
<dbReference type="Gene3D" id="3.10.20.90">
    <property type="entry name" value="Phosphatidylinositol 3-kinase Catalytic Subunit, Chain A, domain 1"/>
    <property type="match status" value="2"/>
</dbReference>
<protein>
    <recommendedName>
        <fullName evidence="4">Rad60/SUMO-like domain-containing protein</fullName>
    </recommendedName>
</protein>